<proteinExistence type="predicted"/>
<evidence type="ECO:0000313" key="2">
    <source>
        <dbReference type="EMBL" id="SIQ56112.1"/>
    </source>
</evidence>
<evidence type="ECO:0008006" key="4">
    <source>
        <dbReference type="Google" id="ProtNLM"/>
    </source>
</evidence>
<dbReference type="OrthoDB" id="129597at2"/>
<accession>A0A1N6TRV4</accession>
<feature type="region of interest" description="Disordered" evidence="1">
    <location>
        <begin position="87"/>
        <end position="107"/>
    </location>
</feature>
<dbReference type="RefSeq" id="WP_143734079.1">
    <property type="nucleotide sequence ID" value="NZ_FTNI01000002.1"/>
</dbReference>
<sequence length="107" mass="11211">MAGYIEVEPVSSASAAFAETVARMGEKGLEAKPVVVGRRGTPEAAIIPWALYQALLDEIDTVLSGAEIRDRLDATAEAGGPTYTSLEELANAAGVDVNELPDDPDPR</sequence>
<evidence type="ECO:0000256" key="1">
    <source>
        <dbReference type="SAM" id="MobiDB-lite"/>
    </source>
</evidence>
<gene>
    <name evidence="2" type="ORF">SAMN05421833_102459</name>
</gene>
<reference evidence="3" key="1">
    <citation type="submission" date="2017-01" db="EMBL/GenBank/DDBJ databases">
        <authorList>
            <person name="Varghese N."/>
            <person name="Submissions S."/>
        </authorList>
    </citation>
    <scope>NUCLEOTIDE SEQUENCE [LARGE SCALE GENOMIC DNA]</scope>
    <source>
        <strain evidence="3">ATCC 12950</strain>
    </source>
</reference>
<dbReference type="EMBL" id="FTNI01000002">
    <property type="protein sequence ID" value="SIQ56112.1"/>
    <property type="molecule type" value="Genomic_DNA"/>
</dbReference>
<name>A0A1N6TRV4_9ACTN</name>
<protein>
    <recommendedName>
        <fullName evidence="4">Antitoxin</fullName>
    </recommendedName>
</protein>
<organism evidence="2 3">
    <name type="scientific">Microbispora rosea</name>
    <dbReference type="NCBI Taxonomy" id="58117"/>
    <lineage>
        <taxon>Bacteria</taxon>
        <taxon>Bacillati</taxon>
        <taxon>Actinomycetota</taxon>
        <taxon>Actinomycetes</taxon>
        <taxon>Streptosporangiales</taxon>
        <taxon>Streptosporangiaceae</taxon>
        <taxon>Microbispora</taxon>
    </lineage>
</organism>
<dbReference type="AlphaFoldDB" id="A0A1N6TRV4"/>
<keyword evidence="3" id="KW-1185">Reference proteome</keyword>
<evidence type="ECO:0000313" key="3">
    <source>
        <dbReference type="Proteomes" id="UP000186096"/>
    </source>
</evidence>
<dbReference type="Proteomes" id="UP000186096">
    <property type="component" value="Unassembled WGS sequence"/>
</dbReference>